<keyword evidence="1" id="KW-0732">Signal</keyword>
<feature type="chain" id="PRO_5042268623" description="Rubisco accumulation factor 1 C-terminal domain-containing protein" evidence="1">
    <location>
        <begin position="20"/>
        <end position="233"/>
    </location>
</feature>
<sequence>MTPFRINLVTLSLAVGSHAFTSSLPPSRRTVNSCSTSTTSSSVAATPMQTEVGNSHGQGSCFLPLLQNDDEYIAPRIVQIAGAYPGVTTETYLSITSEPAAEFGQWAYDFSDPDGPQLGTVAVPGMSSVYETEDPVVLIGEHTHLGVQLPDEIKDPVDLIVLVDRARNYFAERKFLVMELEENPGMISIGAFSSFEEFPSTAKIMGHVTLVQIPWLPSMQKKKSGFMEEDQLF</sequence>
<evidence type="ECO:0000313" key="3">
    <source>
        <dbReference type="EMBL" id="KAK1734921.1"/>
    </source>
</evidence>
<accession>A0AAD9D5L5</accession>
<organism evidence="3 4">
    <name type="scientific">Skeletonema marinoi</name>
    <dbReference type="NCBI Taxonomy" id="267567"/>
    <lineage>
        <taxon>Eukaryota</taxon>
        <taxon>Sar</taxon>
        <taxon>Stramenopiles</taxon>
        <taxon>Ochrophyta</taxon>
        <taxon>Bacillariophyta</taxon>
        <taxon>Coscinodiscophyceae</taxon>
        <taxon>Thalassiosirophycidae</taxon>
        <taxon>Thalassiosirales</taxon>
        <taxon>Skeletonemataceae</taxon>
        <taxon>Skeletonema</taxon>
        <taxon>Skeletonema marinoi-dohrnii complex</taxon>
    </lineage>
</organism>
<dbReference type="Pfam" id="PF18087">
    <property type="entry name" value="RuBisCo_chap_C"/>
    <property type="match status" value="1"/>
</dbReference>
<evidence type="ECO:0000256" key="1">
    <source>
        <dbReference type="SAM" id="SignalP"/>
    </source>
</evidence>
<name>A0AAD9D5L5_9STRA</name>
<evidence type="ECO:0000313" key="4">
    <source>
        <dbReference type="Proteomes" id="UP001224775"/>
    </source>
</evidence>
<protein>
    <recommendedName>
        <fullName evidence="2">Rubisco accumulation factor 1 C-terminal domain-containing protein</fullName>
    </recommendedName>
</protein>
<gene>
    <name evidence="3" type="ORF">QTG54_014381</name>
</gene>
<dbReference type="InterPro" id="IPR040858">
    <property type="entry name" value="Raf1_C"/>
</dbReference>
<keyword evidence="4" id="KW-1185">Reference proteome</keyword>
<dbReference type="EMBL" id="JATAAI010000036">
    <property type="protein sequence ID" value="KAK1734921.1"/>
    <property type="molecule type" value="Genomic_DNA"/>
</dbReference>
<feature type="signal peptide" evidence="1">
    <location>
        <begin position="1"/>
        <end position="19"/>
    </location>
</feature>
<evidence type="ECO:0000259" key="2">
    <source>
        <dbReference type="Pfam" id="PF18087"/>
    </source>
</evidence>
<reference evidence="3" key="1">
    <citation type="submission" date="2023-06" db="EMBL/GenBank/DDBJ databases">
        <title>Survivors Of The Sea: Transcriptome response of Skeletonema marinoi to long-term dormancy.</title>
        <authorList>
            <person name="Pinder M.I.M."/>
            <person name="Kourtchenko O."/>
            <person name="Robertson E.K."/>
            <person name="Larsson T."/>
            <person name="Maumus F."/>
            <person name="Osuna-Cruz C.M."/>
            <person name="Vancaester E."/>
            <person name="Stenow R."/>
            <person name="Vandepoele K."/>
            <person name="Ploug H."/>
            <person name="Bruchert V."/>
            <person name="Godhe A."/>
            <person name="Topel M."/>
        </authorList>
    </citation>
    <scope>NUCLEOTIDE SEQUENCE</scope>
    <source>
        <strain evidence="3">R05AC</strain>
    </source>
</reference>
<feature type="domain" description="Rubisco accumulation factor 1 C-terminal" evidence="2">
    <location>
        <begin position="70"/>
        <end position="211"/>
    </location>
</feature>
<comment type="caution">
    <text evidence="3">The sequence shown here is derived from an EMBL/GenBank/DDBJ whole genome shotgun (WGS) entry which is preliminary data.</text>
</comment>
<dbReference type="AlphaFoldDB" id="A0AAD9D5L5"/>
<proteinExistence type="predicted"/>
<dbReference type="Proteomes" id="UP001224775">
    <property type="component" value="Unassembled WGS sequence"/>
</dbReference>